<proteinExistence type="inferred from homology"/>
<dbReference type="Pfam" id="PF00210">
    <property type="entry name" value="Ferritin"/>
    <property type="match status" value="1"/>
</dbReference>
<gene>
    <name evidence="3" type="ORF">JY651_48290</name>
</gene>
<dbReference type="InterPro" id="IPR009078">
    <property type="entry name" value="Ferritin-like_SF"/>
</dbReference>
<comment type="similarity">
    <text evidence="1">Belongs to the Dps family.</text>
</comment>
<accession>A0ABX7NV74</accession>
<evidence type="ECO:0000256" key="1">
    <source>
        <dbReference type="ARBA" id="ARBA00009497"/>
    </source>
</evidence>
<organism evidence="3 4">
    <name type="scientific">Pyxidicoccus parkwayensis</name>
    <dbReference type="NCBI Taxonomy" id="2813578"/>
    <lineage>
        <taxon>Bacteria</taxon>
        <taxon>Pseudomonadati</taxon>
        <taxon>Myxococcota</taxon>
        <taxon>Myxococcia</taxon>
        <taxon>Myxococcales</taxon>
        <taxon>Cystobacterineae</taxon>
        <taxon>Myxococcaceae</taxon>
        <taxon>Pyxidicoccus</taxon>
    </lineage>
</organism>
<name>A0ABX7NV74_9BACT</name>
<dbReference type="RefSeq" id="WP_206724391.1">
    <property type="nucleotide sequence ID" value="NZ_CP071090.1"/>
</dbReference>
<dbReference type="InterPro" id="IPR002177">
    <property type="entry name" value="DPS_DNA-bd"/>
</dbReference>
<reference evidence="3 4" key="1">
    <citation type="submission" date="2021-02" db="EMBL/GenBank/DDBJ databases">
        <title>De Novo genome assembly of isolated myxobacteria.</title>
        <authorList>
            <person name="Stevens D.C."/>
        </authorList>
    </citation>
    <scope>NUCLEOTIDE SEQUENCE [LARGE SCALE GENOMIC DNA]</scope>
    <source>
        <strain evidence="4">SCPEA02</strain>
    </source>
</reference>
<dbReference type="CDD" id="cd01043">
    <property type="entry name" value="DPS"/>
    <property type="match status" value="1"/>
</dbReference>
<dbReference type="SUPFAM" id="SSF47240">
    <property type="entry name" value="Ferritin-like"/>
    <property type="match status" value="1"/>
</dbReference>
<keyword evidence="4" id="KW-1185">Reference proteome</keyword>
<sequence length="165" mass="18678">MKISPALNTPTDLQADAIRDISAALNALLADVYALHIKIMNFRWHMSGPHFRDYQAMLQDHALQLLVSTASIAERVRAIGASTLHSIGDIARRQRLLDNDADYVAPSAMLTELRDDNQQLAAYLRETHDVCEEHGDVASANLIERWLDETERRIWQLFEATRAND</sequence>
<dbReference type="PANTHER" id="PTHR42932">
    <property type="entry name" value="GENERAL STRESS PROTEIN 20U"/>
    <property type="match status" value="1"/>
</dbReference>
<protein>
    <submittedName>
        <fullName evidence="3">DNA starvation/stationary phase protection protein</fullName>
    </submittedName>
</protein>
<dbReference type="Gene3D" id="1.20.1260.10">
    <property type="match status" value="1"/>
</dbReference>
<dbReference type="PIRSF" id="PIRSF005900">
    <property type="entry name" value="Dps"/>
    <property type="match status" value="1"/>
</dbReference>
<evidence type="ECO:0000313" key="3">
    <source>
        <dbReference type="EMBL" id="QSQ22815.1"/>
    </source>
</evidence>
<dbReference type="Proteomes" id="UP000662747">
    <property type="component" value="Chromosome"/>
</dbReference>
<evidence type="ECO:0000259" key="2">
    <source>
        <dbReference type="Pfam" id="PF00210"/>
    </source>
</evidence>
<dbReference type="EMBL" id="CP071090">
    <property type="protein sequence ID" value="QSQ22815.1"/>
    <property type="molecule type" value="Genomic_DNA"/>
</dbReference>
<dbReference type="InterPro" id="IPR012347">
    <property type="entry name" value="Ferritin-like"/>
</dbReference>
<dbReference type="PANTHER" id="PTHR42932:SF3">
    <property type="entry name" value="DNA PROTECTION DURING STARVATION PROTEIN"/>
    <property type="match status" value="1"/>
</dbReference>
<evidence type="ECO:0000313" key="4">
    <source>
        <dbReference type="Proteomes" id="UP000662747"/>
    </source>
</evidence>
<feature type="domain" description="Ferritin/DPS" evidence="2">
    <location>
        <begin position="23"/>
        <end position="157"/>
    </location>
</feature>
<dbReference type="InterPro" id="IPR008331">
    <property type="entry name" value="Ferritin_DPS_dom"/>
</dbReference>